<dbReference type="GO" id="GO:0000287">
    <property type="term" value="F:magnesium ion binding"/>
    <property type="evidence" value="ECO:0007669"/>
    <property type="project" value="InterPro"/>
</dbReference>
<keyword evidence="2" id="KW-0808">Transferase</keyword>
<dbReference type="InterPro" id="IPR008278">
    <property type="entry name" value="4-PPantetheinyl_Trfase_dom"/>
</dbReference>
<dbReference type="InterPro" id="IPR002582">
    <property type="entry name" value="ACPS"/>
</dbReference>
<protein>
    <recommendedName>
        <fullName evidence="8">4'-phosphopantetheinyl transferase domain-containing protein</fullName>
    </recommendedName>
</protein>
<sequence>SQNKFIYVNRTAMHCIGIDIVEIARLEKAIAQRGEDFLKRVYTDSELKLYRQKLPSLAARFAAKEAVIKALGKTTAGASLKEIEILADDRGKPLVNLYGKAQKQAKDLGLDKLAVSLSHSREYAIAVASGQSQERQSL</sequence>
<dbReference type="Gene3D" id="3.90.470.20">
    <property type="entry name" value="4'-phosphopantetheinyl transferase domain"/>
    <property type="match status" value="1"/>
</dbReference>
<dbReference type="Pfam" id="PF01648">
    <property type="entry name" value="ACPS"/>
    <property type="match status" value="1"/>
</dbReference>
<dbReference type="NCBIfam" id="TIGR00556">
    <property type="entry name" value="pantethn_trn"/>
    <property type="match status" value="1"/>
</dbReference>
<feature type="non-terminal residue" evidence="9">
    <location>
        <position position="1"/>
    </location>
</feature>
<evidence type="ECO:0000259" key="8">
    <source>
        <dbReference type="Pfam" id="PF01648"/>
    </source>
</evidence>
<evidence type="ECO:0000256" key="5">
    <source>
        <dbReference type="ARBA" id="ARBA00022842"/>
    </source>
</evidence>
<dbReference type="HAMAP" id="MF_00101">
    <property type="entry name" value="AcpS"/>
    <property type="match status" value="1"/>
</dbReference>
<evidence type="ECO:0000256" key="2">
    <source>
        <dbReference type="ARBA" id="ARBA00022679"/>
    </source>
</evidence>
<dbReference type="AlphaFoldDB" id="X1KYK0"/>
<evidence type="ECO:0000256" key="6">
    <source>
        <dbReference type="ARBA" id="ARBA00023098"/>
    </source>
</evidence>
<comment type="caution">
    <text evidence="9">The sequence shown here is derived from an EMBL/GenBank/DDBJ whole genome shotgun (WGS) entry which is preliminary data.</text>
</comment>
<keyword evidence="5" id="KW-0460">Magnesium</keyword>
<dbReference type="SUPFAM" id="SSF56214">
    <property type="entry name" value="4'-phosphopantetheinyl transferase"/>
    <property type="match status" value="1"/>
</dbReference>
<dbReference type="EMBL" id="BARV01007718">
    <property type="protein sequence ID" value="GAI11798.1"/>
    <property type="molecule type" value="Genomic_DNA"/>
</dbReference>
<dbReference type="InterPro" id="IPR004568">
    <property type="entry name" value="Ppantetheine-prot_Trfase_dom"/>
</dbReference>
<keyword evidence="7" id="KW-0275">Fatty acid biosynthesis</keyword>
<dbReference type="GO" id="GO:0008897">
    <property type="term" value="F:holo-[acyl-carrier-protein] synthase activity"/>
    <property type="evidence" value="ECO:0007669"/>
    <property type="project" value="InterPro"/>
</dbReference>
<reference evidence="9" key="1">
    <citation type="journal article" date="2014" name="Front. Microbiol.">
        <title>High frequency of phylogenetically diverse reductive dehalogenase-homologous genes in deep subseafloor sedimentary metagenomes.</title>
        <authorList>
            <person name="Kawai M."/>
            <person name="Futagami T."/>
            <person name="Toyoda A."/>
            <person name="Takaki Y."/>
            <person name="Nishi S."/>
            <person name="Hori S."/>
            <person name="Arai W."/>
            <person name="Tsubouchi T."/>
            <person name="Morono Y."/>
            <person name="Uchiyama I."/>
            <person name="Ito T."/>
            <person name="Fujiyama A."/>
            <person name="Inagaki F."/>
            <person name="Takami H."/>
        </authorList>
    </citation>
    <scope>NUCLEOTIDE SEQUENCE</scope>
    <source>
        <strain evidence="9">Expedition CK06-06</strain>
    </source>
</reference>
<gene>
    <name evidence="9" type="ORF">S06H3_15670</name>
</gene>
<evidence type="ECO:0000256" key="4">
    <source>
        <dbReference type="ARBA" id="ARBA00022832"/>
    </source>
</evidence>
<feature type="domain" description="4'-phosphopantetheinyl transferase" evidence="8">
    <location>
        <begin position="16"/>
        <end position="128"/>
    </location>
</feature>
<dbReference type="NCBIfam" id="TIGR00516">
    <property type="entry name" value="acpS"/>
    <property type="match status" value="1"/>
</dbReference>
<organism evidence="9">
    <name type="scientific">marine sediment metagenome</name>
    <dbReference type="NCBI Taxonomy" id="412755"/>
    <lineage>
        <taxon>unclassified sequences</taxon>
        <taxon>metagenomes</taxon>
        <taxon>ecological metagenomes</taxon>
    </lineage>
</organism>
<evidence type="ECO:0000256" key="1">
    <source>
        <dbReference type="ARBA" id="ARBA00022516"/>
    </source>
</evidence>
<dbReference type="InterPro" id="IPR037143">
    <property type="entry name" value="4-PPantetheinyl_Trfase_dom_sf"/>
</dbReference>
<keyword evidence="3" id="KW-0479">Metal-binding</keyword>
<dbReference type="GO" id="GO:0006633">
    <property type="term" value="P:fatty acid biosynthetic process"/>
    <property type="evidence" value="ECO:0007669"/>
    <property type="project" value="UniProtKB-KW"/>
</dbReference>
<proteinExistence type="inferred from homology"/>
<keyword evidence="4" id="KW-0276">Fatty acid metabolism</keyword>
<evidence type="ECO:0000256" key="7">
    <source>
        <dbReference type="ARBA" id="ARBA00023160"/>
    </source>
</evidence>
<evidence type="ECO:0000256" key="3">
    <source>
        <dbReference type="ARBA" id="ARBA00022723"/>
    </source>
</evidence>
<keyword evidence="1" id="KW-0444">Lipid biosynthesis</keyword>
<name>X1KYK0_9ZZZZ</name>
<keyword evidence="6" id="KW-0443">Lipid metabolism</keyword>
<accession>X1KYK0</accession>
<evidence type="ECO:0000313" key="9">
    <source>
        <dbReference type="EMBL" id="GAI11798.1"/>
    </source>
</evidence>